<keyword evidence="3" id="KW-1185">Reference proteome</keyword>
<dbReference type="eggNOG" id="COG3617">
    <property type="taxonomic scope" value="Bacteria"/>
</dbReference>
<dbReference type="Pfam" id="PF02498">
    <property type="entry name" value="Bro-N"/>
    <property type="match status" value="1"/>
</dbReference>
<dbReference type="RefSeq" id="WP_012697249.1">
    <property type="nucleotide sequence ID" value="NC_012559.1"/>
</dbReference>
<accession>C1D8H3</accession>
<dbReference type="Proteomes" id="UP000002010">
    <property type="component" value="Chromosome"/>
</dbReference>
<gene>
    <name evidence="2" type="ordered locus">LHK_01779</name>
</gene>
<dbReference type="Pfam" id="PF10549">
    <property type="entry name" value="ORF11CD3"/>
    <property type="match status" value="1"/>
</dbReference>
<name>C1D8H3_LARHH</name>
<dbReference type="PROSITE" id="PS51750">
    <property type="entry name" value="BRO_N"/>
    <property type="match status" value="1"/>
</dbReference>
<protein>
    <submittedName>
        <fullName evidence="2">BRO family, N-domain protein</fullName>
    </submittedName>
</protein>
<evidence type="ECO:0000313" key="3">
    <source>
        <dbReference type="Proteomes" id="UP000002010"/>
    </source>
</evidence>
<dbReference type="HOGENOM" id="CLU_102895_0_0_4"/>
<dbReference type="InterPro" id="IPR018877">
    <property type="entry name" value="Phage_P22_Orf201_C"/>
</dbReference>
<dbReference type="EMBL" id="CP001154">
    <property type="protein sequence ID" value="ACO74763.1"/>
    <property type="molecule type" value="Genomic_DNA"/>
</dbReference>
<dbReference type="KEGG" id="lhk:LHK_01779"/>
<dbReference type="AlphaFoldDB" id="C1D8H3"/>
<evidence type="ECO:0000313" key="2">
    <source>
        <dbReference type="EMBL" id="ACO74763.1"/>
    </source>
</evidence>
<sequence>MNKLTFENQPLQLIEHEGRLWLKSADIARALGYARTNKIGQIYARHTAEFTSSMTTEIRCLSLGYGVPPIEMRLFSLRGAHLLGMFARTAKGQAFRRWVLDQLERIETQDKANRSLMAEWYEAKAELDDQQRFASLCGRGLNDHKQRKSVLTQHVMQVAERIQPSLPLS</sequence>
<dbReference type="SMART" id="SM01040">
    <property type="entry name" value="Bro-N"/>
    <property type="match status" value="1"/>
</dbReference>
<feature type="domain" description="Bro-N" evidence="1">
    <location>
        <begin position="1"/>
        <end position="113"/>
    </location>
</feature>
<proteinExistence type="predicted"/>
<evidence type="ECO:0000259" key="1">
    <source>
        <dbReference type="PROSITE" id="PS51750"/>
    </source>
</evidence>
<reference evidence="2 3" key="1">
    <citation type="journal article" date="2009" name="PLoS Genet.">
        <title>The complete genome and proteome of Laribacter hongkongensis reveal potential mechanisms for adaptations to different temperatures and habitats.</title>
        <authorList>
            <person name="Woo P.C."/>
            <person name="Lau S.K."/>
            <person name="Tse H."/>
            <person name="Teng J.L."/>
            <person name="Curreem S.O."/>
            <person name="Tsang A.K."/>
            <person name="Fan R.Y."/>
            <person name="Wong G.K."/>
            <person name="Huang Y."/>
            <person name="Loman N.J."/>
            <person name="Snyder L.A."/>
            <person name="Cai J.J."/>
            <person name="Huang J.D."/>
            <person name="Mak W."/>
            <person name="Pallen M.J."/>
            <person name="Lok S."/>
            <person name="Yuen K.Y."/>
        </authorList>
    </citation>
    <scope>NUCLEOTIDE SEQUENCE [LARGE SCALE GENOMIC DNA]</scope>
    <source>
        <strain evidence="2 3">HLHK9</strain>
    </source>
</reference>
<organism evidence="2 3">
    <name type="scientific">Laribacter hongkongensis (strain HLHK9)</name>
    <dbReference type="NCBI Taxonomy" id="557598"/>
    <lineage>
        <taxon>Bacteria</taxon>
        <taxon>Pseudomonadati</taxon>
        <taxon>Pseudomonadota</taxon>
        <taxon>Betaproteobacteria</taxon>
        <taxon>Neisseriales</taxon>
        <taxon>Aquaspirillaceae</taxon>
        <taxon>Laribacter</taxon>
    </lineage>
</organism>
<dbReference type="InterPro" id="IPR003497">
    <property type="entry name" value="BRO_N_domain"/>
</dbReference>
<dbReference type="STRING" id="557598.LHK_01779"/>